<comment type="caution">
    <text evidence="4">The sequence shown here is derived from an EMBL/GenBank/DDBJ whole genome shotgun (WGS) entry which is preliminary data.</text>
</comment>
<dbReference type="GO" id="GO:0016887">
    <property type="term" value="F:ATP hydrolysis activity"/>
    <property type="evidence" value="ECO:0007669"/>
    <property type="project" value="InterPro"/>
</dbReference>
<proteinExistence type="predicted"/>
<dbReference type="InterPro" id="IPR003593">
    <property type="entry name" value="AAA+_ATPase"/>
</dbReference>
<evidence type="ECO:0000256" key="1">
    <source>
        <dbReference type="ARBA" id="ARBA00022741"/>
    </source>
</evidence>
<dbReference type="PROSITE" id="PS50893">
    <property type="entry name" value="ABC_TRANSPORTER_2"/>
    <property type="match status" value="1"/>
</dbReference>
<feature type="domain" description="ABC transporter" evidence="3">
    <location>
        <begin position="1"/>
        <end position="200"/>
    </location>
</feature>
<gene>
    <name evidence="4" type="ORF">H1B29_03325</name>
</gene>
<evidence type="ECO:0000313" key="4">
    <source>
        <dbReference type="EMBL" id="MBA2795520.1"/>
    </source>
</evidence>
<dbReference type="InterPro" id="IPR027417">
    <property type="entry name" value="P-loop_NTPase"/>
</dbReference>
<dbReference type="PANTHER" id="PTHR24221:SF654">
    <property type="entry name" value="ATP-BINDING CASSETTE SUB-FAMILY B MEMBER 6"/>
    <property type="match status" value="1"/>
</dbReference>
<keyword evidence="1" id="KW-0547">Nucleotide-binding</keyword>
<dbReference type="EMBL" id="JACEGE010000007">
    <property type="protein sequence ID" value="MBA2795520.1"/>
    <property type="molecule type" value="Genomic_DNA"/>
</dbReference>
<organism evidence="4 5">
    <name type="scientific">Streptococcus porcinus</name>
    <dbReference type="NCBI Taxonomy" id="1340"/>
    <lineage>
        <taxon>Bacteria</taxon>
        <taxon>Bacillati</taxon>
        <taxon>Bacillota</taxon>
        <taxon>Bacilli</taxon>
        <taxon>Lactobacillales</taxon>
        <taxon>Streptococcaceae</taxon>
        <taxon>Streptococcus</taxon>
    </lineage>
</organism>
<dbReference type="PANTHER" id="PTHR24221">
    <property type="entry name" value="ATP-BINDING CASSETTE SUB-FAMILY B"/>
    <property type="match status" value="1"/>
</dbReference>
<dbReference type="InterPro" id="IPR003439">
    <property type="entry name" value="ABC_transporter-like_ATP-bd"/>
</dbReference>
<evidence type="ECO:0000256" key="2">
    <source>
        <dbReference type="ARBA" id="ARBA00022840"/>
    </source>
</evidence>
<name>A0A7V9WR31_STRPO</name>
<dbReference type="InterPro" id="IPR017871">
    <property type="entry name" value="ABC_transporter-like_CS"/>
</dbReference>
<dbReference type="AlphaFoldDB" id="A0A7V9WR31"/>
<protein>
    <submittedName>
        <fullName evidence="4">ATP-binding cassette domain-containing protein</fullName>
    </submittedName>
</protein>
<dbReference type="InterPro" id="IPR039421">
    <property type="entry name" value="Type_1_exporter"/>
</dbReference>
<dbReference type="SUPFAM" id="SSF52540">
    <property type="entry name" value="P-loop containing nucleoside triphosphate hydrolases"/>
    <property type="match status" value="1"/>
</dbReference>
<dbReference type="Gene3D" id="3.40.50.300">
    <property type="entry name" value="P-loop containing nucleotide triphosphate hydrolases"/>
    <property type="match status" value="1"/>
</dbReference>
<evidence type="ECO:0000259" key="3">
    <source>
        <dbReference type="PROSITE" id="PS50893"/>
    </source>
</evidence>
<dbReference type="Proteomes" id="UP000524462">
    <property type="component" value="Unassembled WGS sequence"/>
</dbReference>
<keyword evidence="2 4" id="KW-0067">ATP-binding</keyword>
<evidence type="ECO:0000313" key="5">
    <source>
        <dbReference type="Proteomes" id="UP000524462"/>
    </source>
</evidence>
<dbReference type="GO" id="GO:0034040">
    <property type="term" value="F:ATPase-coupled lipid transmembrane transporter activity"/>
    <property type="evidence" value="ECO:0007669"/>
    <property type="project" value="TreeGrafter"/>
</dbReference>
<accession>A0A7V9WR31</accession>
<sequence length="201" mass="22987">MSNGGVLNFSLILKKPFRILIIGKSGSGKTTLFNLISGAVPLTTGKIFYIGKDGEEVRNKFVPIVYQTPHIFDTTVRNNITLFQNRLYDDDMLKMILRKINLYDELESNSLLEFECGENGYKLSGGQKQKIALARALVRSRDIYLFDEISANLDKENSRQIHNLLFDLDISFIEIAHHYDVSDNRYTNIYSLENGQLNQVK</sequence>
<reference evidence="4 5" key="1">
    <citation type="submission" date="2020-07" db="EMBL/GenBank/DDBJ databases">
        <title>Molecular and genomic characterization of Streptococcus porcinus isolated from diseased swine in Brazil.</title>
        <authorList>
            <person name="Moreno L.Z."/>
            <person name="Matajira C.E.C."/>
            <person name="Poor A.P."/>
            <person name="Dutra M.C."/>
            <person name="Moreno A.M."/>
        </authorList>
    </citation>
    <scope>NUCLEOTIDE SEQUENCE [LARGE SCALE GENOMIC DNA]</scope>
    <source>
        <strain evidence="4 5">SP0816-2</strain>
    </source>
</reference>
<dbReference type="GO" id="GO:0005524">
    <property type="term" value="F:ATP binding"/>
    <property type="evidence" value="ECO:0007669"/>
    <property type="project" value="UniProtKB-KW"/>
</dbReference>
<dbReference type="SMART" id="SM00382">
    <property type="entry name" value="AAA"/>
    <property type="match status" value="1"/>
</dbReference>
<dbReference type="PROSITE" id="PS00211">
    <property type="entry name" value="ABC_TRANSPORTER_1"/>
    <property type="match status" value="1"/>
</dbReference>
<dbReference type="Pfam" id="PF00005">
    <property type="entry name" value="ABC_tran"/>
    <property type="match status" value="1"/>
</dbReference>